<proteinExistence type="predicted"/>
<keyword evidence="2" id="KW-1185">Reference proteome</keyword>
<dbReference type="Pfam" id="PF13618">
    <property type="entry name" value="Gluconate_2-dh3"/>
    <property type="match status" value="1"/>
</dbReference>
<accession>A0A371RKQ7</accession>
<sequence>MVLHKKIDRRTTIKWVMSGVAASAMTACGDRKETKAALDDGIIPARPISKHRASLGQAADISGTPYGTDPDLMQPANTWSRTMTEKQLAVTAALADMFVPEDEHSPSASAVGVPDFLDEWISAPYEGQQRDRAIILPGLTWIEQVSIGRFGKGFATISEAERASILDDVAVYGQEKEELKEGAAFIRRFRSLTMGAFFSTPEGMADIGYRGNQPTAGPYPGPSQEALDHLEAHLRSIGLKMPSLG</sequence>
<dbReference type="AlphaFoldDB" id="A0A371RKQ7"/>
<comment type="caution">
    <text evidence="1">The sequence shown here is derived from an EMBL/GenBank/DDBJ whole genome shotgun (WGS) entry which is preliminary data.</text>
</comment>
<organism evidence="1 2">
    <name type="scientific">Parvularcula marina</name>
    <dbReference type="NCBI Taxonomy" id="2292771"/>
    <lineage>
        <taxon>Bacteria</taxon>
        <taxon>Pseudomonadati</taxon>
        <taxon>Pseudomonadota</taxon>
        <taxon>Alphaproteobacteria</taxon>
        <taxon>Parvularculales</taxon>
        <taxon>Parvularculaceae</taxon>
        <taxon>Parvularcula</taxon>
    </lineage>
</organism>
<gene>
    <name evidence="1" type="ORF">DX908_12670</name>
</gene>
<dbReference type="EMBL" id="QUQO01000001">
    <property type="protein sequence ID" value="RFB06038.1"/>
    <property type="molecule type" value="Genomic_DNA"/>
</dbReference>
<protein>
    <submittedName>
        <fullName evidence="1">Gluconate 2-dehydrogenase subunit 3 family protein</fullName>
    </submittedName>
</protein>
<dbReference type="RefSeq" id="WP_116392671.1">
    <property type="nucleotide sequence ID" value="NZ_QUQO01000001.1"/>
</dbReference>
<name>A0A371RKQ7_9PROT</name>
<dbReference type="OrthoDB" id="129242at2"/>
<dbReference type="Proteomes" id="UP000264589">
    <property type="component" value="Unassembled WGS sequence"/>
</dbReference>
<evidence type="ECO:0000313" key="2">
    <source>
        <dbReference type="Proteomes" id="UP000264589"/>
    </source>
</evidence>
<dbReference type="InParanoid" id="A0A371RKQ7"/>
<evidence type="ECO:0000313" key="1">
    <source>
        <dbReference type="EMBL" id="RFB06038.1"/>
    </source>
</evidence>
<dbReference type="PROSITE" id="PS51257">
    <property type="entry name" value="PROKAR_LIPOPROTEIN"/>
    <property type="match status" value="1"/>
</dbReference>
<dbReference type="InterPro" id="IPR027056">
    <property type="entry name" value="Gluconate_2DH_su3"/>
</dbReference>
<reference evidence="1 2" key="1">
    <citation type="submission" date="2018-08" db="EMBL/GenBank/DDBJ databases">
        <title>Parvularcula sp. SM1705, isolated from surface water of the South Sea China.</title>
        <authorList>
            <person name="Sun L."/>
        </authorList>
    </citation>
    <scope>NUCLEOTIDE SEQUENCE [LARGE SCALE GENOMIC DNA]</scope>
    <source>
        <strain evidence="1 2">SM1705</strain>
    </source>
</reference>